<dbReference type="OrthoDB" id="9803968at2"/>
<feature type="domain" description="AMP-dependent synthetase/ligase" evidence="3">
    <location>
        <begin position="28"/>
        <end position="447"/>
    </location>
</feature>
<dbReference type="GO" id="GO:0005524">
    <property type="term" value="F:ATP binding"/>
    <property type="evidence" value="ECO:0007669"/>
    <property type="project" value="UniProtKB-KW"/>
</dbReference>
<dbReference type="PANTHER" id="PTHR43272:SF33">
    <property type="entry name" value="AMP-BINDING DOMAIN-CONTAINING PROTEIN-RELATED"/>
    <property type="match status" value="1"/>
</dbReference>
<dbReference type="PROSITE" id="PS00455">
    <property type="entry name" value="AMP_BINDING"/>
    <property type="match status" value="1"/>
</dbReference>
<gene>
    <name evidence="4" type="primary">fadD</name>
    <name evidence="4" type="ORF">MOPEL_032_00630</name>
</gene>
<dbReference type="STRING" id="1089455.MOPEL_032_00630"/>
<proteinExistence type="predicted"/>
<keyword evidence="1" id="KW-0547">Nucleotide-binding</keyword>
<keyword evidence="5" id="KW-1185">Reference proteome</keyword>
<evidence type="ECO:0000259" key="3">
    <source>
        <dbReference type="Pfam" id="PF00501"/>
    </source>
</evidence>
<evidence type="ECO:0000256" key="1">
    <source>
        <dbReference type="ARBA" id="ARBA00022741"/>
    </source>
</evidence>
<keyword evidence="4" id="KW-0436">Ligase</keyword>
<dbReference type="EMBL" id="BAFE01000030">
    <property type="protein sequence ID" value="GAB48021.1"/>
    <property type="molecule type" value="Genomic_DNA"/>
</dbReference>
<dbReference type="RefSeq" id="WP_009481919.1">
    <property type="nucleotide sequence ID" value="NZ_BAFE01000030.1"/>
</dbReference>
<organism evidence="4 5">
    <name type="scientific">Mobilicoccus pelagius NBRC 104925</name>
    <dbReference type="NCBI Taxonomy" id="1089455"/>
    <lineage>
        <taxon>Bacteria</taxon>
        <taxon>Bacillati</taxon>
        <taxon>Actinomycetota</taxon>
        <taxon>Actinomycetes</taxon>
        <taxon>Micrococcales</taxon>
        <taxon>Dermatophilaceae</taxon>
        <taxon>Mobilicoccus</taxon>
    </lineage>
</organism>
<evidence type="ECO:0000313" key="4">
    <source>
        <dbReference type="EMBL" id="GAB48021.1"/>
    </source>
</evidence>
<dbReference type="Gene3D" id="3.40.50.12780">
    <property type="entry name" value="N-terminal domain of ligase-like"/>
    <property type="match status" value="1"/>
</dbReference>
<dbReference type="Pfam" id="PF00501">
    <property type="entry name" value="AMP-binding"/>
    <property type="match status" value="1"/>
</dbReference>
<dbReference type="Pfam" id="PF23562">
    <property type="entry name" value="AMP-binding_C_3"/>
    <property type="match status" value="1"/>
</dbReference>
<dbReference type="PANTHER" id="PTHR43272">
    <property type="entry name" value="LONG-CHAIN-FATTY-ACID--COA LIGASE"/>
    <property type="match status" value="1"/>
</dbReference>
<dbReference type="CDD" id="cd05907">
    <property type="entry name" value="VL_LC_FACS_like"/>
    <property type="match status" value="1"/>
</dbReference>
<reference evidence="4 5" key="1">
    <citation type="submission" date="2012-02" db="EMBL/GenBank/DDBJ databases">
        <title>Whole genome shotgun sequence of Mobilicoccus pelagius NBRC 104925.</title>
        <authorList>
            <person name="Yoshida Y."/>
            <person name="Hosoyama A."/>
            <person name="Tsuchikane K."/>
            <person name="Katsumata H."/>
            <person name="Yamazaki S."/>
            <person name="Fujita N."/>
        </authorList>
    </citation>
    <scope>NUCLEOTIDE SEQUENCE [LARGE SCALE GENOMIC DNA]</scope>
    <source>
        <strain evidence="4 5">NBRC 104925</strain>
    </source>
</reference>
<dbReference type="InterPro" id="IPR042099">
    <property type="entry name" value="ANL_N_sf"/>
</dbReference>
<comment type="caution">
    <text evidence="4">The sequence shown here is derived from an EMBL/GenBank/DDBJ whole genome shotgun (WGS) entry which is preliminary data.</text>
</comment>
<protein>
    <submittedName>
        <fullName evidence="4">Long-chain fatty-acid--CoA ligase</fullName>
    </submittedName>
</protein>
<accession>H5UQL3</accession>
<sequence length="623" mass="68083">MPVHYAKNEVVDLAAFENMPASCGHLLRDRVRATPTGEAYQYFRDEKLEHRTWQETWDEVVVWAAALVDLGIETGDRVAICAATRIEWVWANWGILLAGAATTTVYSSSNAEAVAFILADSGSRIVFAEDAGQVEKLRVRRHQIPDVTAVVVLDGEAGGRSVSYDDWVISLEDFLTRGRAMLARDAGVVDRRIEGLTPDSLSTIIYTSGTTGNPKGAELPHRALVYEGVAVRSIGILGPDDLQYLWLPLAHVFGNTLVMIAVATGCPTCVDGRIDLIVPNLAVVRPTWMGAAPRIFEKAYAAVEATLADATGVKAKLGTWAFSVGRRMAEANEAGTTPSPALRAQYALADRLVLSRVRERFGGRVRFFISGSARLDPKLSWWFAGIGMPILEGYGLTETAAATCVNRPFPGCHQHGSIGWPLPGTQARIAQDGELLIKGPGVMTRYHGQPEATEAVFTEDGFFHTGDIGEIDEHGFVRITDRKKDVFKTSGGKYVSPAIIEARFKAVCPVAGQFVVVGNERNYAAALVTLDPDSIGAWAKENGLGHLGYAELVTSPEVRSLVEGYIEELNEGLDRWERIKRFAILDHDLTIESGDLTPSLKLRRRRVIAKYSDVVDEMYAAER</sequence>
<dbReference type="eggNOG" id="COG1022">
    <property type="taxonomic scope" value="Bacteria"/>
</dbReference>
<keyword evidence="2" id="KW-0067">ATP-binding</keyword>
<dbReference type="AlphaFoldDB" id="H5UQL3"/>
<dbReference type="InterPro" id="IPR000873">
    <property type="entry name" value="AMP-dep_synth/lig_dom"/>
</dbReference>
<dbReference type="GO" id="GO:0004467">
    <property type="term" value="F:long-chain fatty acid-CoA ligase activity"/>
    <property type="evidence" value="ECO:0007669"/>
    <property type="project" value="TreeGrafter"/>
</dbReference>
<dbReference type="GO" id="GO:0016020">
    <property type="term" value="C:membrane"/>
    <property type="evidence" value="ECO:0007669"/>
    <property type="project" value="TreeGrafter"/>
</dbReference>
<evidence type="ECO:0000313" key="5">
    <source>
        <dbReference type="Proteomes" id="UP000004367"/>
    </source>
</evidence>
<dbReference type="InterPro" id="IPR020845">
    <property type="entry name" value="AMP-binding_CS"/>
</dbReference>
<name>H5UQL3_9MICO</name>
<dbReference type="SUPFAM" id="SSF56801">
    <property type="entry name" value="Acetyl-CoA synthetase-like"/>
    <property type="match status" value="1"/>
</dbReference>
<evidence type="ECO:0000256" key="2">
    <source>
        <dbReference type="ARBA" id="ARBA00022840"/>
    </source>
</evidence>
<dbReference type="Proteomes" id="UP000004367">
    <property type="component" value="Unassembled WGS sequence"/>
</dbReference>